<comment type="subunit">
    <text evidence="8">Interacts with SEC61B, SEC61A1 and the SEC61 complex. Interacts with CANX.</text>
</comment>
<comment type="similarity">
    <text evidence="2">Belongs to the RAMP4 family.</text>
</comment>
<evidence type="ECO:0000256" key="5">
    <source>
        <dbReference type="ARBA" id="ARBA00022989"/>
    </source>
</evidence>
<dbReference type="OrthoDB" id="16679at2759"/>
<feature type="transmembrane region" description="Helical" evidence="9">
    <location>
        <begin position="139"/>
        <end position="160"/>
    </location>
</feature>
<evidence type="ECO:0000256" key="4">
    <source>
        <dbReference type="ARBA" id="ARBA00022824"/>
    </source>
</evidence>
<dbReference type="GO" id="GO:0005783">
    <property type="term" value="C:endoplasmic reticulum"/>
    <property type="evidence" value="ECO:0000318"/>
    <property type="project" value="GO_Central"/>
</dbReference>
<dbReference type="CTD" id="6757409"/>
<evidence type="ECO:0000256" key="1">
    <source>
        <dbReference type="ARBA" id="ARBA00004389"/>
    </source>
</evidence>
<dbReference type="KEGG" id="tad:TRIADDRAFT_64256"/>
<evidence type="ECO:0000256" key="8">
    <source>
        <dbReference type="ARBA" id="ARBA00038831"/>
    </source>
</evidence>
<evidence type="ECO:0000256" key="7">
    <source>
        <dbReference type="ARBA" id="ARBA00037157"/>
    </source>
</evidence>
<dbReference type="GO" id="GO:0030968">
    <property type="term" value="P:endoplasmic reticulum unfolded protein response"/>
    <property type="evidence" value="ECO:0000318"/>
    <property type="project" value="GO_Central"/>
</dbReference>
<keyword evidence="4" id="KW-0256">Endoplasmic reticulum</keyword>
<protein>
    <submittedName>
        <fullName evidence="10">Uncharacterized protein</fullName>
    </submittedName>
</protein>
<evidence type="ECO:0000256" key="9">
    <source>
        <dbReference type="SAM" id="Phobius"/>
    </source>
</evidence>
<gene>
    <name evidence="10" type="ORF">TRIADDRAFT_64256</name>
</gene>
<evidence type="ECO:0000313" key="11">
    <source>
        <dbReference type="Proteomes" id="UP000009022"/>
    </source>
</evidence>
<comment type="function">
    <text evidence="7">Interacts with target proteins during their translocation into the lumen of the endoplasmic reticulum. Protects unfolded target proteins against degradation during ER stress. May facilitate glycosylation of target proteins after termination of ER stress. May modulate the use of N-glycosylation sites on target proteins.</text>
</comment>
<name>B3S7P1_TRIAD</name>
<comment type="subcellular location">
    <subcellularLocation>
        <location evidence="1">Endoplasmic reticulum membrane</location>
        <topology evidence="1">Single-pass membrane protein</topology>
    </subcellularLocation>
</comment>
<dbReference type="RefSeq" id="XP_002116294.1">
    <property type="nucleotide sequence ID" value="XM_002116258.1"/>
</dbReference>
<dbReference type="PANTHER" id="PTHR15601:SF0">
    <property type="entry name" value="GEO09675P1"/>
    <property type="match status" value="1"/>
</dbReference>
<accession>B3S7P1</accession>
<dbReference type="HOGENOM" id="CLU_1423223_0_0_1"/>
<dbReference type="InParanoid" id="B3S7P1"/>
<dbReference type="Proteomes" id="UP000009022">
    <property type="component" value="Unassembled WGS sequence"/>
</dbReference>
<reference evidence="10 11" key="1">
    <citation type="journal article" date="2008" name="Nature">
        <title>The Trichoplax genome and the nature of placozoans.</title>
        <authorList>
            <person name="Srivastava M."/>
            <person name="Begovic E."/>
            <person name="Chapman J."/>
            <person name="Putnam N.H."/>
            <person name="Hellsten U."/>
            <person name="Kawashima T."/>
            <person name="Kuo A."/>
            <person name="Mitros T."/>
            <person name="Salamov A."/>
            <person name="Carpenter M.L."/>
            <person name="Signorovitch A.Y."/>
            <person name="Moreno M.A."/>
            <person name="Kamm K."/>
            <person name="Grimwood J."/>
            <person name="Schmutz J."/>
            <person name="Shapiro H."/>
            <person name="Grigoriev I.V."/>
            <person name="Buss L.W."/>
            <person name="Schierwater B."/>
            <person name="Dellaporta S.L."/>
            <person name="Rokhsar D.S."/>
        </authorList>
    </citation>
    <scope>NUCLEOTIDE SEQUENCE [LARGE SCALE GENOMIC DNA]</scope>
    <source>
        <strain evidence="10 11">Grell-BS-1999</strain>
    </source>
</reference>
<dbReference type="GeneID" id="6757409"/>
<organism evidence="10 11">
    <name type="scientific">Trichoplax adhaerens</name>
    <name type="common">Trichoplax reptans</name>
    <dbReference type="NCBI Taxonomy" id="10228"/>
    <lineage>
        <taxon>Eukaryota</taxon>
        <taxon>Metazoa</taxon>
        <taxon>Placozoa</taxon>
        <taxon>Uniplacotomia</taxon>
        <taxon>Trichoplacea</taxon>
        <taxon>Trichoplacidae</taxon>
        <taxon>Trichoplax</taxon>
    </lineage>
</organism>
<sequence>MPAKQRMRIASEKYSKNVTQRGAVPKTQYYAILWCYRNTKRKRLVIAFNHVCMLFPLSINNNVDQGYLMPFAQELLCLHATNNFEEIVECAIDRYNKSRLFTAASGDTAYKGPLYSRRLYSTYKTCKTVHSPKQDKAPVGPIVLGLFIFLVCGSGLIIIVTPVDCSVRKKTPDTTKIGALTCKFKNDHTET</sequence>
<dbReference type="AlphaFoldDB" id="B3S7P1"/>
<keyword evidence="6 9" id="KW-0472">Membrane</keyword>
<keyword evidence="11" id="KW-1185">Reference proteome</keyword>
<evidence type="ECO:0000313" key="10">
    <source>
        <dbReference type="EMBL" id="EDV21327.1"/>
    </source>
</evidence>
<dbReference type="GO" id="GO:0005789">
    <property type="term" value="C:endoplasmic reticulum membrane"/>
    <property type="evidence" value="ECO:0007669"/>
    <property type="project" value="UniProtKB-SubCell"/>
</dbReference>
<feature type="transmembrane region" description="Helical" evidence="9">
    <location>
        <begin position="44"/>
        <end position="63"/>
    </location>
</feature>
<dbReference type="PANTHER" id="PTHR15601">
    <property type="entry name" value="STRESS ASSOCIATED ENDOPLASMIC RETICULUM PROTEIN SERP1/RAMP4"/>
    <property type="match status" value="1"/>
</dbReference>
<dbReference type="Pfam" id="PF06624">
    <property type="entry name" value="RAMP4"/>
    <property type="match status" value="2"/>
</dbReference>
<dbReference type="InterPro" id="IPR010580">
    <property type="entry name" value="ER_stress-assoc"/>
</dbReference>
<keyword evidence="3 9" id="KW-0812">Transmembrane</keyword>
<dbReference type="EMBL" id="DS985254">
    <property type="protein sequence ID" value="EDV21327.1"/>
    <property type="molecule type" value="Genomic_DNA"/>
</dbReference>
<evidence type="ECO:0000256" key="2">
    <source>
        <dbReference type="ARBA" id="ARBA00005500"/>
    </source>
</evidence>
<proteinExistence type="inferred from homology"/>
<evidence type="ECO:0000256" key="3">
    <source>
        <dbReference type="ARBA" id="ARBA00022692"/>
    </source>
</evidence>
<keyword evidence="5 9" id="KW-1133">Transmembrane helix</keyword>
<evidence type="ECO:0000256" key="6">
    <source>
        <dbReference type="ARBA" id="ARBA00023136"/>
    </source>
</evidence>